<reference evidence="12 13" key="1">
    <citation type="submission" date="2024-01" db="EMBL/GenBank/DDBJ databases">
        <title>The complete chloroplast genome sequence of Lithospermum erythrorhizon: insights into the phylogenetic relationship among Boraginaceae species and the maternal lineages of purple gromwells.</title>
        <authorList>
            <person name="Okada T."/>
            <person name="Watanabe K."/>
        </authorList>
    </citation>
    <scope>NUCLEOTIDE SEQUENCE [LARGE SCALE GENOMIC DNA]</scope>
</reference>
<evidence type="ECO:0000256" key="7">
    <source>
        <dbReference type="ARBA" id="ARBA00023002"/>
    </source>
</evidence>
<keyword evidence="8" id="KW-0408">Iron</keyword>
<comment type="subcellular location">
    <subcellularLocation>
        <location evidence="1">Membrane</location>
    </subcellularLocation>
</comment>
<keyword evidence="10 11" id="KW-0472">Membrane</keyword>
<dbReference type="PANTHER" id="PTHR24282:SF273">
    <property type="entry name" value="CYTOCHROME P450 CYP72A219-LIKE"/>
    <property type="match status" value="1"/>
</dbReference>
<dbReference type="Gene3D" id="1.10.630.10">
    <property type="entry name" value="Cytochrome P450"/>
    <property type="match status" value="1"/>
</dbReference>
<dbReference type="GO" id="GO:0005506">
    <property type="term" value="F:iron ion binding"/>
    <property type="evidence" value="ECO:0007669"/>
    <property type="project" value="InterPro"/>
</dbReference>
<evidence type="ECO:0000256" key="5">
    <source>
        <dbReference type="ARBA" id="ARBA00022723"/>
    </source>
</evidence>
<dbReference type="Proteomes" id="UP001454036">
    <property type="component" value="Unassembled WGS sequence"/>
</dbReference>
<dbReference type="GO" id="GO:0004497">
    <property type="term" value="F:monooxygenase activity"/>
    <property type="evidence" value="ECO:0007669"/>
    <property type="project" value="UniProtKB-KW"/>
</dbReference>
<feature type="transmembrane region" description="Helical" evidence="11">
    <location>
        <begin position="7"/>
        <end position="29"/>
    </location>
</feature>
<keyword evidence="6 11" id="KW-1133">Transmembrane helix</keyword>
<evidence type="ECO:0000313" key="12">
    <source>
        <dbReference type="EMBL" id="GAA0173762.1"/>
    </source>
</evidence>
<dbReference type="EMBL" id="BAABME010008756">
    <property type="protein sequence ID" value="GAA0173762.1"/>
    <property type="molecule type" value="Genomic_DNA"/>
</dbReference>
<sequence>MEFLYKVLVFVCVTIVLVYTWKIFNWGLIKPYQMGKCLREQGLKGSPYKLLFGDLKEFSTLIKEAKSKPLGLTDDILPRIVPLFLDMIKEHGKNPFIWLGPRPIVLITEPELVKEVMLKNYQFHKPPSNPLTKLLAQGVVLYEEDKWAKHRKIINPAFHVEKLKVCSYFSYYYLQF</sequence>
<evidence type="ECO:0000256" key="2">
    <source>
        <dbReference type="ARBA" id="ARBA00010617"/>
    </source>
</evidence>
<dbReference type="AlphaFoldDB" id="A0AAV3RFH5"/>
<dbReference type="InterPro" id="IPR001128">
    <property type="entry name" value="Cyt_P450"/>
</dbReference>
<evidence type="ECO:0000256" key="6">
    <source>
        <dbReference type="ARBA" id="ARBA00022989"/>
    </source>
</evidence>
<evidence type="ECO:0000256" key="3">
    <source>
        <dbReference type="ARBA" id="ARBA00022617"/>
    </source>
</evidence>
<evidence type="ECO:0000256" key="8">
    <source>
        <dbReference type="ARBA" id="ARBA00023004"/>
    </source>
</evidence>
<organism evidence="12 13">
    <name type="scientific">Lithospermum erythrorhizon</name>
    <name type="common">Purple gromwell</name>
    <name type="synonym">Lithospermum officinale var. erythrorhizon</name>
    <dbReference type="NCBI Taxonomy" id="34254"/>
    <lineage>
        <taxon>Eukaryota</taxon>
        <taxon>Viridiplantae</taxon>
        <taxon>Streptophyta</taxon>
        <taxon>Embryophyta</taxon>
        <taxon>Tracheophyta</taxon>
        <taxon>Spermatophyta</taxon>
        <taxon>Magnoliopsida</taxon>
        <taxon>eudicotyledons</taxon>
        <taxon>Gunneridae</taxon>
        <taxon>Pentapetalae</taxon>
        <taxon>asterids</taxon>
        <taxon>lamiids</taxon>
        <taxon>Boraginales</taxon>
        <taxon>Boraginaceae</taxon>
        <taxon>Boraginoideae</taxon>
        <taxon>Lithospermeae</taxon>
        <taxon>Lithospermum</taxon>
    </lineage>
</organism>
<dbReference type="GO" id="GO:0016705">
    <property type="term" value="F:oxidoreductase activity, acting on paired donors, with incorporation or reduction of molecular oxygen"/>
    <property type="evidence" value="ECO:0007669"/>
    <property type="project" value="InterPro"/>
</dbReference>
<keyword evidence="13" id="KW-1185">Reference proteome</keyword>
<comment type="similarity">
    <text evidence="2">Belongs to the cytochrome P450 family.</text>
</comment>
<dbReference type="InterPro" id="IPR036396">
    <property type="entry name" value="Cyt_P450_sf"/>
</dbReference>
<protein>
    <submittedName>
        <fullName evidence="12">Oxygenase</fullName>
    </submittedName>
</protein>
<dbReference type="GO" id="GO:0020037">
    <property type="term" value="F:heme binding"/>
    <property type="evidence" value="ECO:0007669"/>
    <property type="project" value="InterPro"/>
</dbReference>
<evidence type="ECO:0000256" key="4">
    <source>
        <dbReference type="ARBA" id="ARBA00022692"/>
    </source>
</evidence>
<dbReference type="InterPro" id="IPR050665">
    <property type="entry name" value="Cytochrome_P450_Monooxygen"/>
</dbReference>
<dbReference type="GO" id="GO:0016020">
    <property type="term" value="C:membrane"/>
    <property type="evidence" value="ECO:0007669"/>
    <property type="project" value="UniProtKB-SubCell"/>
</dbReference>
<accession>A0AAV3RFH5</accession>
<evidence type="ECO:0000313" key="13">
    <source>
        <dbReference type="Proteomes" id="UP001454036"/>
    </source>
</evidence>
<evidence type="ECO:0000256" key="10">
    <source>
        <dbReference type="ARBA" id="ARBA00023136"/>
    </source>
</evidence>
<keyword evidence="4 11" id="KW-0812">Transmembrane</keyword>
<comment type="caution">
    <text evidence="12">The sequence shown here is derived from an EMBL/GenBank/DDBJ whole genome shotgun (WGS) entry which is preliminary data.</text>
</comment>
<evidence type="ECO:0000256" key="11">
    <source>
        <dbReference type="SAM" id="Phobius"/>
    </source>
</evidence>
<keyword evidence="7" id="KW-0560">Oxidoreductase</keyword>
<keyword evidence="3" id="KW-0349">Heme</keyword>
<keyword evidence="9" id="KW-0503">Monooxygenase</keyword>
<proteinExistence type="inferred from homology"/>
<keyword evidence="5" id="KW-0479">Metal-binding</keyword>
<name>A0AAV3RFH5_LITER</name>
<evidence type="ECO:0000256" key="1">
    <source>
        <dbReference type="ARBA" id="ARBA00004370"/>
    </source>
</evidence>
<dbReference type="PANTHER" id="PTHR24282">
    <property type="entry name" value="CYTOCHROME P450 FAMILY MEMBER"/>
    <property type="match status" value="1"/>
</dbReference>
<dbReference type="SUPFAM" id="SSF48264">
    <property type="entry name" value="Cytochrome P450"/>
    <property type="match status" value="1"/>
</dbReference>
<evidence type="ECO:0000256" key="9">
    <source>
        <dbReference type="ARBA" id="ARBA00023033"/>
    </source>
</evidence>
<gene>
    <name evidence="12" type="ORF">LIER_27310</name>
</gene>
<dbReference type="Pfam" id="PF00067">
    <property type="entry name" value="p450"/>
    <property type="match status" value="1"/>
</dbReference>